<dbReference type="OrthoDB" id="1036397at2"/>
<gene>
    <name evidence="1" type="ORF">COR50_13080</name>
</gene>
<protein>
    <recommendedName>
        <fullName evidence="3">Carrier domain-containing protein</fullName>
    </recommendedName>
</protein>
<proteinExistence type="predicted"/>
<organism evidence="1 2">
    <name type="scientific">Chitinophaga caeni</name>
    <dbReference type="NCBI Taxonomy" id="2029983"/>
    <lineage>
        <taxon>Bacteria</taxon>
        <taxon>Pseudomonadati</taxon>
        <taxon>Bacteroidota</taxon>
        <taxon>Chitinophagia</taxon>
        <taxon>Chitinophagales</taxon>
        <taxon>Chitinophagaceae</taxon>
        <taxon>Chitinophaga</taxon>
    </lineage>
</organism>
<dbReference type="RefSeq" id="WP_098194401.1">
    <property type="nucleotide sequence ID" value="NZ_CP023777.1"/>
</dbReference>
<accession>A0A291QVZ6</accession>
<evidence type="ECO:0008006" key="3">
    <source>
        <dbReference type="Google" id="ProtNLM"/>
    </source>
</evidence>
<dbReference type="AlphaFoldDB" id="A0A291QVZ6"/>
<dbReference type="EMBL" id="CP023777">
    <property type="protein sequence ID" value="ATL48024.1"/>
    <property type="molecule type" value="Genomic_DNA"/>
</dbReference>
<dbReference type="Proteomes" id="UP000220133">
    <property type="component" value="Chromosome"/>
</dbReference>
<dbReference type="KEGG" id="cbae:COR50_13080"/>
<evidence type="ECO:0000313" key="2">
    <source>
        <dbReference type="Proteomes" id="UP000220133"/>
    </source>
</evidence>
<reference evidence="1 2" key="1">
    <citation type="submission" date="2017-10" db="EMBL/GenBank/DDBJ databases">
        <title>Paenichitinophaga pekingensis gen. nov., sp. nov., isolated from activated sludge.</title>
        <authorList>
            <person name="Jin D."/>
            <person name="Kong X."/>
            <person name="Deng Y."/>
            <person name="Bai Z."/>
        </authorList>
    </citation>
    <scope>NUCLEOTIDE SEQUENCE [LARGE SCALE GENOMIC DNA]</scope>
    <source>
        <strain evidence="1 2">13</strain>
    </source>
</reference>
<name>A0A291QVZ6_9BACT</name>
<sequence>MVEIFKTNVKNIEVADQCITILNEQCPSYKANFDLMDIDNILRIKSEQEIEIDIPNILQIVKSLGIEIELINDEINQPTPLQEIESARSRNT</sequence>
<keyword evidence="2" id="KW-1185">Reference proteome</keyword>
<evidence type="ECO:0000313" key="1">
    <source>
        <dbReference type="EMBL" id="ATL48024.1"/>
    </source>
</evidence>